<name>A0A3E2TAV7_9FIRM</name>
<dbReference type="EMBL" id="QVEQ01000003">
    <property type="protein sequence ID" value="RGB71803.1"/>
    <property type="molecule type" value="Genomic_DNA"/>
</dbReference>
<organism evidence="1 2">
    <name type="scientific">Faecalibacterium prausnitzii</name>
    <dbReference type="NCBI Taxonomy" id="853"/>
    <lineage>
        <taxon>Bacteria</taxon>
        <taxon>Bacillati</taxon>
        <taxon>Bacillota</taxon>
        <taxon>Clostridia</taxon>
        <taxon>Eubacteriales</taxon>
        <taxon>Oscillospiraceae</taxon>
        <taxon>Faecalibacterium</taxon>
    </lineage>
</organism>
<protein>
    <submittedName>
        <fullName evidence="1">Uncharacterized protein</fullName>
    </submittedName>
</protein>
<evidence type="ECO:0000313" key="1">
    <source>
        <dbReference type="EMBL" id="RGB71803.1"/>
    </source>
</evidence>
<gene>
    <name evidence="1" type="ORF">DWZ89_04690</name>
</gene>
<dbReference type="Proteomes" id="UP000261140">
    <property type="component" value="Unassembled WGS sequence"/>
</dbReference>
<reference evidence="1 2" key="1">
    <citation type="submission" date="2018-08" db="EMBL/GenBank/DDBJ databases">
        <title>A genome reference for cultivated species of the human gut microbiota.</title>
        <authorList>
            <person name="Zou Y."/>
            <person name="Xue W."/>
            <person name="Luo G."/>
        </authorList>
    </citation>
    <scope>NUCLEOTIDE SEQUENCE [LARGE SCALE GENOMIC DNA]</scope>
    <source>
        <strain evidence="1 2">AF36-11AT</strain>
    </source>
</reference>
<dbReference type="RefSeq" id="WP_117504973.1">
    <property type="nucleotide sequence ID" value="NZ_QVEQ01000003.1"/>
</dbReference>
<dbReference type="AlphaFoldDB" id="A0A3E2TAV7"/>
<evidence type="ECO:0000313" key="2">
    <source>
        <dbReference type="Proteomes" id="UP000261140"/>
    </source>
</evidence>
<sequence length="65" mass="7488">MNREERLEQLLTATVKLLDQWEEYSLETNCGEPEGYGAARAVVHAEFSVLKQTDKGDVENERNYL</sequence>
<accession>A0A3E2TAV7</accession>
<proteinExistence type="predicted"/>
<comment type="caution">
    <text evidence="1">The sequence shown here is derived from an EMBL/GenBank/DDBJ whole genome shotgun (WGS) entry which is preliminary data.</text>
</comment>